<dbReference type="AlphaFoldDB" id="A0A9X0UJN2"/>
<organism evidence="2 3">
    <name type="scientific">Vibrio metschnikovii</name>
    <dbReference type="NCBI Taxonomy" id="28172"/>
    <lineage>
        <taxon>Bacteria</taxon>
        <taxon>Pseudomonadati</taxon>
        <taxon>Pseudomonadota</taxon>
        <taxon>Gammaproteobacteria</taxon>
        <taxon>Vibrionales</taxon>
        <taxon>Vibrionaceae</taxon>
        <taxon>Vibrio</taxon>
    </lineage>
</organism>
<dbReference type="GO" id="GO:0006313">
    <property type="term" value="P:DNA transposition"/>
    <property type="evidence" value="ECO:0007669"/>
    <property type="project" value="InterPro"/>
</dbReference>
<evidence type="ECO:0000259" key="1">
    <source>
        <dbReference type="SMART" id="SM01321"/>
    </source>
</evidence>
<reference evidence="2" key="1">
    <citation type="submission" date="2020-08" db="EMBL/GenBank/DDBJ databases">
        <title>Genome Sequencing and Pan-Genome Analysis of Migratory bird Vibrio Strains, Inner Mongolia.</title>
        <authorList>
            <person name="Zheng L."/>
        </authorList>
    </citation>
    <scope>NUCLEOTIDE SEQUENCE</scope>
    <source>
        <strain evidence="2">M13F</strain>
    </source>
</reference>
<dbReference type="SMART" id="SM01321">
    <property type="entry name" value="Y1_Tnp"/>
    <property type="match status" value="1"/>
</dbReference>
<comment type="caution">
    <text evidence="2">The sequence shown here is derived from an EMBL/GenBank/DDBJ whole genome shotgun (WGS) entry which is preliminary data.</text>
</comment>
<dbReference type="InterPro" id="IPR036515">
    <property type="entry name" value="Transposase_17_sf"/>
</dbReference>
<evidence type="ECO:0000313" key="2">
    <source>
        <dbReference type="EMBL" id="MBC5853055.1"/>
    </source>
</evidence>
<dbReference type="Gene3D" id="3.30.70.1290">
    <property type="entry name" value="Transposase IS200-like"/>
    <property type="match status" value="1"/>
</dbReference>
<dbReference type="PANTHER" id="PTHR33360">
    <property type="entry name" value="TRANSPOSASE FOR INSERTION SEQUENCE ELEMENT IS200"/>
    <property type="match status" value="1"/>
</dbReference>
<sequence>MSKIESLTGDFLVRFSNSVLQFAMGASPLFCRCITPEVAAYLESQYKRLLETWDCELLECNGEPDHLHLLISANPKIQPSKMVNNLKTVTSRLVRKEFSEHLGKFYWKPVFYSRSYCLVSCGGAPLDIVKQYLDQQEGFD</sequence>
<dbReference type="SUPFAM" id="SSF143422">
    <property type="entry name" value="Transposase IS200-like"/>
    <property type="match status" value="1"/>
</dbReference>
<protein>
    <submittedName>
        <fullName evidence="2">IS200/IS605 family transposase</fullName>
    </submittedName>
</protein>
<feature type="domain" description="Transposase IS200-like" evidence="1">
    <location>
        <begin position="27"/>
        <end position="136"/>
    </location>
</feature>
<gene>
    <name evidence="2" type="primary">tnpA</name>
    <name evidence="2" type="ORF">H8Q88_19445</name>
</gene>
<dbReference type="EMBL" id="JACRUP010000024">
    <property type="protein sequence ID" value="MBC5853055.1"/>
    <property type="molecule type" value="Genomic_DNA"/>
</dbReference>
<dbReference type="InterPro" id="IPR002686">
    <property type="entry name" value="Transposase_17"/>
</dbReference>
<dbReference type="PANTHER" id="PTHR33360:SF2">
    <property type="entry name" value="TRANSPOSASE FOR INSERTION SEQUENCE ELEMENT IS200"/>
    <property type="match status" value="1"/>
</dbReference>
<evidence type="ECO:0000313" key="3">
    <source>
        <dbReference type="Proteomes" id="UP000615796"/>
    </source>
</evidence>
<proteinExistence type="predicted"/>
<dbReference type="GO" id="GO:0003677">
    <property type="term" value="F:DNA binding"/>
    <property type="evidence" value="ECO:0007669"/>
    <property type="project" value="InterPro"/>
</dbReference>
<dbReference type="NCBIfam" id="NF033573">
    <property type="entry name" value="transpos_IS200"/>
    <property type="match status" value="1"/>
</dbReference>
<dbReference type="Proteomes" id="UP000615796">
    <property type="component" value="Unassembled WGS sequence"/>
</dbReference>
<name>A0A9X0UJN2_VIBME</name>
<keyword evidence="3" id="KW-1185">Reference proteome</keyword>
<dbReference type="GO" id="GO:0004803">
    <property type="term" value="F:transposase activity"/>
    <property type="evidence" value="ECO:0007669"/>
    <property type="project" value="InterPro"/>
</dbReference>
<dbReference type="Pfam" id="PF01797">
    <property type="entry name" value="Y1_Tnp"/>
    <property type="match status" value="1"/>
</dbReference>
<accession>A0A9X0UJN2</accession>